<dbReference type="EC" id="2.7.7.9" evidence="4 10"/>
<keyword evidence="6" id="KW-0963">Cytoplasm</keyword>
<dbReference type="AlphaFoldDB" id="A0A6I9S009"/>
<evidence type="ECO:0000313" key="14">
    <source>
        <dbReference type="RefSeq" id="XP_010935335.1"/>
    </source>
</evidence>
<comment type="subcellular location">
    <subcellularLocation>
        <location evidence="2">Cytoplasm</location>
    </subcellularLocation>
</comment>
<dbReference type="KEGG" id="egu:105055260"/>
<evidence type="ECO:0000256" key="8">
    <source>
        <dbReference type="ARBA" id="ARBA00022695"/>
    </source>
</evidence>
<dbReference type="PIRSF" id="PIRSF000806">
    <property type="entry name" value="UDPGP"/>
    <property type="match status" value="1"/>
</dbReference>
<evidence type="ECO:0000256" key="4">
    <source>
        <dbReference type="ARBA" id="ARBA00012415"/>
    </source>
</evidence>
<evidence type="ECO:0000256" key="11">
    <source>
        <dbReference type="PIRSR" id="PIRSR000806-1"/>
    </source>
</evidence>
<dbReference type="RefSeq" id="XP_010935335.1">
    <property type="nucleotide sequence ID" value="XM_010937033.1"/>
</dbReference>
<accession>A0A6I9S009</accession>
<dbReference type="Pfam" id="PF01704">
    <property type="entry name" value="UDPGP"/>
    <property type="match status" value="1"/>
</dbReference>
<keyword evidence="8 10" id="KW-0548">Nucleotidyltransferase</keyword>
<evidence type="ECO:0000256" key="7">
    <source>
        <dbReference type="ARBA" id="ARBA00022679"/>
    </source>
</evidence>
<reference evidence="14" key="1">
    <citation type="submission" date="2025-08" db="UniProtKB">
        <authorList>
            <consortium name="RefSeq"/>
        </authorList>
    </citation>
    <scope>IDENTIFICATION</scope>
</reference>
<evidence type="ECO:0000256" key="12">
    <source>
        <dbReference type="PIRSR" id="PIRSR000806-2"/>
    </source>
</evidence>
<evidence type="ECO:0000256" key="5">
    <source>
        <dbReference type="ARBA" id="ARBA00019048"/>
    </source>
</evidence>
<evidence type="ECO:0000256" key="1">
    <source>
        <dbReference type="ARBA" id="ARBA00003449"/>
    </source>
</evidence>
<name>A0A6I9S009_ELAGV</name>
<proteinExistence type="inferred from homology"/>
<dbReference type="FunFam" id="3.90.550.10:FF:000073">
    <property type="entry name" value="UTP--glucose-1-phosphate uridylyltransferase"/>
    <property type="match status" value="1"/>
</dbReference>
<feature type="binding site" evidence="12">
    <location>
        <position position="101"/>
    </location>
    <ligand>
        <name>UTP</name>
        <dbReference type="ChEBI" id="CHEBI:46398"/>
    </ligand>
</feature>
<feature type="binding site" evidence="11">
    <location>
        <position position="194"/>
    </location>
    <ligand>
        <name>substrate</name>
    </ligand>
</feature>
<gene>
    <name evidence="14" type="primary">LOC105055260</name>
</gene>
<organism evidence="13 14">
    <name type="scientific">Elaeis guineensis var. tenera</name>
    <name type="common">Oil palm</name>
    <dbReference type="NCBI Taxonomy" id="51953"/>
    <lineage>
        <taxon>Eukaryota</taxon>
        <taxon>Viridiplantae</taxon>
        <taxon>Streptophyta</taxon>
        <taxon>Embryophyta</taxon>
        <taxon>Tracheophyta</taxon>
        <taxon>Spermatophyta</taxon>
        <taxon>Magnoliopsida</taxon>
        <taxon>Liliopsida</taxon>
        <taxon>Arecaceae</taxon>
        <taxon>Arecoideae</taxon>
        <taxon>Cocoseae</taxon>
        <taxon>Elaeidinae</taxon>
        <taxon>Elaeis</taxon>
    </lineage>
</organism>
<dbReference type="CDD" id="cd00897">
    <property type="entry name" value="UGPase_euk"/>
    <property type="match status" value="1"/>
</dbReference>
<keyword evidence="7 10" id="KW-0808">Transferase</keyword>
<evidence type="ECO:0000256" key="10">
    <source>
        <dbReference type="PIRNR" id="PIRNR000806"/>
    </source>
</evidence>
<dbReference type="Gene3D" id="2.160.10.10">
    <property type="entry name" value="Hexapeptide repeat proteins"/>
    <property type="match status" value="1"/>
</dbReference>
<feature type="binding site" evidence="12">
    <location>
        <position position="193"/>
    </location>
    <ligand>
        <name>UTP</name>
        <dbReference type="ChEBI" id="CHEBI:46398"/>
    </ligand>
</feature>
<comment type="function">
    <text evidence="1">Plays a central role as a glucosyl donor in cellular metabolic pathways.</text>
</comment>
<dbReference type="FunCoup" id="A0A6I9S009">
    <property type="interactions" value="3014"/>
</dbReference>
<dbReference type="InterPro" id="IPR016267">
    <property type="entry name" value="UDPGP_trans"/>
</dbReference>
<dbReference type="GO" id="GO:0052543">
    <property type="term" value="P:callose deposition in cell wall"/>
    <property type="evidence" value="ECO:0007669"/>
    <property type="project" value="UniProtKB-ARBA"/>
</dbReference>
<keyword evidence="13" id="KW-1185">Reference proteome</keyword>
<sequence length="471" mass="51891">MAAVAVDEKISKLRSAVAGLDQISEKEKSGFINLVSRYLSGEAQQIEWSKIQTPTDEVVLPYDSLEPYPEDLEETKKLLDKLVVLKLNGGLGTTMGCTGPKSVIEVRNGFTFLDLIVIQIESLNKKYGCNVPLLLMNSFNTHEDTLKIVEKYSNSNIEIHTFNQSQYPRLVVEDFMPLPCKGHTGKDGWYPPGHGDVFPSLMNSGKLDALLSRGKEYVFIANSDNLGAVVDLKILNHLINHQNEYCMEVTPKTLADVKGGTLISYEGRVQLLEIAQVPDAHVNEFKSIEKFKIFNTNNLWVNLKAIKRLVEDDALKMEIIPNPKEVDGVKVLQLETAAGAAIRFFDNAIGINVPRSRFLPVKATSDLLLVQSDLYTLVDGFVIRNKARTNPANPSIELGPEFKKVGNFLSRFKSIPSIVELDSLKVSGDVWFGSGIVLKGNLSITAKPGITLEIPDGAVLGNKVINGPEGI</sequence>
<evidence type="ECO:0000256" key="6">
    <source>
        <dbReference type="ARBA" id="ARBA00022490"/>
    </source>
</evidence>
<dbReference type="Gene3D" id="3.90.550.10">
    <property type="entry name" value="Spore Coat Polysaccharide Biosynthesis Protein SpsA, Chain A"/>
    <property type="match status" value="1"/>
</dbReference>
<evidence type="ECO:0000256" key="3">
    <source>
        <dbReference type="ARBA" id="ARBA00010401"/>
    </source>
</evidence>
<feature type="binding site" evidence="12">
    <location>
        <position position="164"/>
    </location>
    <ligand>
        <name>UTP</name>
        <dbReference type="ChEBI" id="CHEBI:46398"/>
    </ligand>
</feature>
<evidence type="ECO:0000313" key="13">
    <source>
        <dbReference type="Proteomes" id="UP000504607"/>
    </source>
</evidence>
<feature type="binding site" evidence="12">
    <location>
        <position position="362"/>
    </location>
    <ligand>
        <name>UTP</name>
        <dbReference type="ChEBI" id="CHEBI:46398"/>
    </ligand>
</feature>
<evidence type="ECO:0000256" key="2">
    <source>
        <dbReference type="ARBA" id="ARBA00004496"/>
    </source>
</evidence>
<dbReference type="PANTHER" id="PTHR43511">
    <property type="match status" value="1"/>
</dbReference>
<dbReference type="GeneID" id="105055260"/>
<dbReference type="OrthoDB" id="932129at2759"/>
<dbReference type="Proteomes" id="UP000504607">
    <property type="component" value="Chromosome 12"/>
</dbReference>
<dbReference type="InterPro" id="IPR029044">
    <property type="entry name" value="Nucleotide-diphossugar_trans"/>
</dbReference>
<comment type="similarity">
    <text evidence="3 10">Belongs to the UDPGP type 1 family.</text>
</comment>
<dbReference type="InterPro" id="IPR002618">
    <property type="entry name" value="UDPGP_fam"/>
</dbReference>
<dbReference type="GO" id="GO:0003983">
    <property type="term" value="F:UTP:glucose-1-phosphate uridylyltransferase activity"/>
    <property type="evidence" value="ECO:0007669"/>
    <property type="project" value="UniProtKB-EC"/>
</dbReference>
<evidence type="ECO:0000256" key="9">
    <source>
        <dbReference type="ARBA" id="ARBA00048128"/>
    </source>
</evidence>
<protein>
    <recommendedName>
        <fullName evidence="5 10">UTP--glucose-1-phosphate uridylyltransferase</fullName>
        <ecNumber evidence="4 10">2.7.7.9</ecNumber>
    </recommendedName>
</protein>
<dbReference type="GO" id="GO:0006011">
    <property type="term" value="P:UDP-alpha-D-glucose metabolic process"/>
    <property type="evidence" value="ECO:0007669"/>
    <property type="project" value="UniProtKB-UniRule"/>
</dbReference>
<dbReference type="InParanoid" id="A0A6I9S009"/>
<feature type="binding site" evidence="12">
    <location>
        <position position="224"/>
    </location>
    <ligand>
        <name>UTP</name>
        <dbReference type="ChEBI" id="CHEBI:46398"/>
    </ligand>
</feature>
<dbReference type="GO" id="GO:0005737">
    <property type="term" value="C:cytoplasm"/>
    <property type="evidence" value="ECO:0007669"/>
    <property type="project" value="UniProtKB-SubCell"/>
</dbReference>
<dbReference type="SUPFAM" id="SSF53448">
    <property type="entry name" value="Nucleotide-diphospho-sugar transferases"/>
    <property type="match status" value="1"/>
</dbReference>
<dbReference type="FunFam" id="2.160.10.10:FF:000001">
    <property type="entry name" value="UTP--glucose-1-phosphate uridylyltransferase"/>
    <property type="match status" value="1"/>
</dbReference>
<comment type="catalytic activity">
    <reaction evidence="9 10">
        <text>alpha-D-glucose 1-phosphate + UTP + H(+) = UDP-alpha-D-glucose + diphosphate</text>
        <dbReference type="Rhea" id="RHEA:19889"/>
        <dbReference type="ChEBI" id="CHEBI:15378"/>
        <dbReference type="ChEBI" id="CHEBI:33019"/>
        <dbReference type="ChEBI" id="CHEBI:46398"/>
        <dbReference type="ChEBI" id="CHEBI:58601"/>
        <dbReference type="ChEBI" id="CHEBI:58885"/>
        <dbReference type="EC" id="2.7.7.9"/>
    </reaction>
</comment>